<dbReference type="RefSeq" id="WP_012349563.1">
    <property type="nucleotide sequence ID" value="NC_010525.1"/>
</dbReference>
<accession>B1YAR3</accession>
<dbReference type="Proteomes" id="UP000001694">
    <property type="component" value="Chromosome"/>
</dbReference>
<proteinExistence type="predicted"/>
<keyword evidence="2" id="KW-1185">Reference proteome</keyword>
<reference evidence="1" key="1">
    <citation type="submission" date="2008-03" db="EMBL/GenBank/DDBJ databases">
        <title>Complete sequence of Thermoproteus neutrophilus V24Sta.</title>
        <authorList>
            <consortium name="US DOE Joint Genome Institute"/>
            <person name="Copeland A."/>
            <person name="Lucas S."/>
            <person name="Lapidus A."/>
            <person name="Glavina del Rio T."/>
            <person name="Dalin E."/>
            <person name="Tice H."/>
            <person name="Bruce D."/>
            <person name="Goodwin L."/>
            <person name="Pitluck S."/>
            <person name="Sims D."/>
            <person name="Brettin T."/>
            <person name="Detter J.C."/>
            <person name="Han C."/>
            <person name="Kuske C.R."/>
            <person name="Schmutz J."/>
            <person name="Larimer F."/>
            <person name="Land M."/>
            <person name="Hauser L."/>
            <person name="Kyrpides N."/>
            <person name="Mikhailova N."/>
            <person name="Biddle J.F."/>
            <person name="Zhang Z."/>
            <person name="Fitz-Gibbon S.T."/>
            <person name="Lowe T.M."/>
            <person name="Saltikov C."/>
            <person name="House C.H."/>
            <person name="Richardson P."/>
        </authorList>
    </citation>
    <scope>NUCLEOTIDE SEQUENCE [LARGE SCALE GENOMIC DNA]</scope>
    <source>
        <strain evidence="1">V24Sta</strain>
    </source>
</reference>
<dbReference type="KEGG" id="tne:Tneu_0186"/>
<dbReference type="AlphaFoldDB" id="B1YAR3"/>
<evidence type="ECO:0008006" key="3">
    <source>
        <dbReference type="Google" id="ProtNLM"/>
    </source>
</evidence>
<gene>
    <name evidence="1" type="ordered locus">Tneu_0186</name>
</gene>
<organism evidence="1 2">
    <name type="scientific">Pyrobaculum neutrophilum (strain DSM 2338 / JCM 9278 / NBRC 100436 / V24Sta)</name>
    <name type="common">Thermoproteus neutrophilus</name>
    <dbReference type="NCBI Taxonomy" id="444157"/>
    <lineage>
        <taxon>Archaea</taxon>
        <taxon>Thermoproteota</taxon>
        <taxon>Thermoprotei</taxon>
        <taxon>Thermoproteales</taxon>
        <taxon>Thermoproteaceae</taxon>
        <taxon>Pyrobaculum</taxon>
    </lineage>
</organism>
<dbReference type="OrthoDB" id="27367at2157"/>
<evidence type="ECO:0000313" key="1">
    <source>
        <dbReference type="EMBL" id="ACB39142.1"/>
    </source>
</evidence>
<dbReference type="InterPro" id="IPR036390">
    <property type="entry name" value="WH_DNA-bd_sf"/>
</dbReference>
<dbReference type="STRING" id="444157.Tneu_0186"/>
<sequence>MSDVPPPNRAATTSLTPSQRLVLYFMAFEVVYHGKIWFTFEDLKRGTGLATRTLRSALVALRRQGFIESYVVPGGGRRQLHRLRLEKLLPEPELEGIYLVDVAGDRLTPDAVSVLSKAEVVLHTDSVSPRRLEGIAKRVERYSGELPNARSIAVVFNSLVDWEKVAPLAPRARYICASNALDRAVGVCLTCGDVDLDLKTIRITSPNTDLGDLLANYDLVGTVTVEGCGGRKAELLVLRRRPA</sequence>
<evidence type="ECO:0000313" key="2">
    <source>
        <dbReference type="Proteomes" id="UP000001694"/>
    </source>
</evidence>
<dbReference type="GeneID" id="6164365"/>
<dbReference type="SUPFAM" id="SSF46785">
    <property type="entry name" value="Winged helix' DNA-binding domain"/>
    <property type="match status" value="1"/>
</dbReference>
<protein>
    <recommendedName>
        <fullName evidence="3">Helix-turn-helix domain-containing protein</fullName>
    </recommendedName>
</protein>
<name>B1YAR3_PYRNV</name>
<dbReference type="eggNOG" id="arCOG02944">
    <property type="taxonomic scope" value="Archaea"/>
</dbReference>
<dbReference type="HOGENOM" id="CLU_1192658_0_0_2"/>
<dbReference type="EMBL" id="CP001014">
    <property type="protein sequence ID" value="ACB39142.1"/>
    <property type="molecule type" value="Genomic_DNA"/>
</dbReference>